<keyword evidence="3" id="KW-1185">Reference proteome</keyword>
<keyword evidence="1" id="KW-0732">Signal</keyword>
<organism evidence="2 3">
    <name type="scientific">Dokdonella soli</name>
    <dbReference type="NCBI Taxonomy" id="529810"/>
    <lineage>
        <taxon>Bacteria</taxon>
        <taxon>Pseudomonadati</taxon>
        <taxon>Pseudomonadota</taxon>
        <taxon>Gammaproteobacteria</taxon>
        <taxon>Lysobacterales</taxon>
        <taxon>Rhodanobacteraceae</taxon>
        <taxon>Dokdonella</taxon>
    </lineage>
</organism>
<reference evidence="2 3" key="1">
    <citation type="journal article" date="2019" name="Int. J. Syst. Evol. Microbiol.">
        <title>The Global Catalogue of Microorganisms (GCM) 10K type strain sequencing project: providing services to taxonomists for standard genome sequencing and annotation.</title>
        <authorList>
            <consortium name="The Broad Institute Genomics Platform"/>
            <consortium name="The Broad Institute Genome Sequencing Center for Infectious Disease"/>
            <person name="Wu L."/>
            <person name="Ma J."/>
        </authorList>
    </citation>
    <scope>NUCLEOTIDE SEQUENCE [LARGE SCALE GENOMIC DNA]</scope>
    <source>
        <strain evidence="2 3">JCM 15421</strain>
    </source>
</reference>
<comment type="caution">
    <text evidence="2">The sequence shown here is derived from an EMBL/GenBank/DDBJ whole genome shotgun (WGS) entry which is preliminary data.</text>
</comment>
<feature type="chain" id="PRO_5045035956" evidence="1">
    <location>
        <begin position="19"/>
        <end position="206"/>
    </location>
</feature>
<gene>
    <name evidence="2" type="ORF">GCM10009105_20340</name>
</gene>
<name>A0ABN1IJ61_9GAMM</name>
<proteinExistence type="predicted"/>
<dbReference type="RefSeq" id="WP_343790472.1">
    <property type="nucleotide sequence ID" value="NZ_BAAAEU010000008.1"/>
</dbReference>
<dbReference type="Proteomes" id="UP001501523">
    <property type="component" value="Unassembled WGS sequence"/>
</dbReference>
<protein>
    <submittedName>
        <fullName evidence="2">Uncharacterized protein</fullName>
    </submittedName>
</protein>
<evidence type="ECO:0000313" key="3">
    <source>
        <dbReference type="Proteomes" id="UP001501523"/>
    </source>
</evidence>
<evidence type="ECO:0000313" key="2">
    <source>
        <dbReference type="EMBL" id="GAA0715149.1"/>
    </source>
</evidence>
<feature type="signal peptide" evidence="1">
    <location>
        <begin position="1"/>
        <end position="18"/>
    </location>
</feature>
<accession>A0ABN1IJ61</accession>
<dbReference type="EMBL" id="BAAAEU010000008">
    <property type="protein sequence ID" value="GAA0715149.1"/>
    <property type="molecule type" value="Genomic_DNA"/>
</dbReference>
<evidence type="ECO:0000256" key="1">
    <source>
        <dbReference type="SAM" id="SignalP"/>
    </source>
</evidence>
<sequence length="206" mass="22285">MIFRVIIASVLLVPIARAQPADAMFADGFEAASYCPPGRIGTTTVNWRYDGFDQRVVDATQAINIWGHNIATAPLVDMPWAQGYAVFWYFPRDGYLAAEFTVPEGLSPDQRGMFSHGETLPGLNVTMAISPKCGDFHPTGAMCLVENVSPGGIMGTWKVPTASAQGCELTPGQTYYANVKFTDPTADSYDCGSTQCRASFQSNHTP</sequence>